<organism evidence="2">
    <name type="scientific">Tanacetum cinerariifolium</name>
    <name type="common">Dalmatian daisy</name>
    <name type="synonym">Chrysanthemum cinerariifolium</name>
    <dbReference type="NCBI Taxonomy" id="118510"/>
    <lineage>
        <taxon>Eukaryota</taxon>
        <taxon>Viridiplantae</taxon>
        <taxon>Streptophyta</taxon>
        <taxon>Embryophyta</taxon>
        <taxon>Tracheophyta</taxon>
        <taxon>Spermatophyta</taxon>
        <taxon>Magnoliopsida</taxon>
        <taxon>eudicotyledons</taxon>
        <taxon>Gunneridae</taxon>
        <taxon>Pentapetalae</taxon>
        <taxon>asterids</taxon>
        <taxon>campanulids</taxon>
        <taxon>Asterales</taxon>
        <taxon>Asteraceae</taxon>
        <taxon>Asteroideae</taxon>
        <taxon>Anthemideae</taxon>
        <taxon>Anthemidinae</taxon>
        <taxon>Tanacetum</taxon>
    </lineage>
</organism>
<name>A0A6L2L665_TANCI</name>
<dbReference type="AlphaFoldDB" id="A0A6L2L665"/>
<comment type="caution">
    <text evidence="2">The sequence shown here is derived from an EMBL/GenBank/DDBJ whole genome shotgun (WGS) entry which is preliminary data.</text>
</comment>
<dbReference type="InterPro" id="IPR012337">
    <property type="entry name" value="RNaseH-like_sf"/>
</dbReference>
<dbReference type="PANTHER" id="PTHR48475">
    <property type="entry name" value="RIBONUCLEASE H"/>
    <property type="match status" value="1"/>
</dbReference>
<sequence length="366" mass="41848">MLGEHNITYRPRTSVKGQVLADFLAEMPDESLPAAPVVETQQVPWTLFTDGSSCMDGSRVRVILTSPEGMEFNYALRFQFAASNNEAEYEALIAEILKEKSIQEKEVTTVVEEDGPTWMTPIMEYLKEWTLPSDRKEARKLRIKARQYELLEGVLYRQSFLMPWLRCIGPLQVEYVIREIHERSCSMHAGPRSVVAEAIRLGYYWLTMHRDARDMIPGPFPEGPGKVKFLIVAMDDFTKWIEAKAVRQSLAVSKAPAVQWTRRKSKPELGGRNQGPPGRGKQELAVIPAKIRITTYHTTAAADLVYNDEELRLNLDLIEEQRERAVIHEAKAKLKMTKYYNVRVRGVAFKPDDFVYRCNDASHAVD</sequence>
<reference evidence="2" key="1">
    <citation type="journal article" date="2019" name="Sci. Rep.">
        <title>Draft genome of Tanacetum cinerariifolium, the natural source of mosquito coil.</title>
        <authorList>
            <person name="Yamashiro T."/>
            <person name="Shiraishi A."/>
            <person name="Satake H."/>
            <person name="Nakayama K."/>
        </authorList>
    </citation>
    <scope>NUCLEOTIDE SEQUENCE</scope>
</reference>
<accession>A0A6L2L665</accession>
<dbReference type="GO" id="GO:0003964">
    <property type="term" value="F:RNA-directed DNA polymerase activity"/>
    <property type="evidence" value="ECO:0007669"/>
    <property type="project" value="UniProtKB-KW"/>
</dbReference>
<dbReference type="InterPro" id="IPR036397">
    <property type="entry name" value="RNaseH_sf"/>
</dbReference>
<keyword evidence="2" id="KW-0695">RNA-directed DNA polymerase</keyword>
<feature type="region of interest" description="Disordered" evidence="1">
    <location>
        <begin position="261"/>
        <end position="281"/>
    </location>
</feature>
<dbReference type="Gene3D" id="1.10.340.70">
    <property type="match status" value="1"/>
</dbReference>
<proteinExistence type="predicted"/>
<dbReference type="EMBL" id="BKCJ010003555">
    <property type="protein sequence ID" value="GEU55795.1"/>
    <property type="molecule type" value="Genomic_DNA"/>
</dbReference>
<gene>
    <name evidence="2" type="ORF">Tci_027773</name>
</gene>
<keyword evidence="2" id="KW-0808">Transferase</keyword>
<dbReference type="SUPFAM" id="SSF53098">
    <property type="entry name" value="Ribonuclease H-like"/>
    <property type="match status" value="1"/>
</dbReference>
<evidence type="ECO:0000313" key="2">
    <source>
        <dbReference type="EMBL" id="GEU55795.1"/>
    </source>
</evidence>
<keyword evidence="2" id="KW-0548">Nucleotidyltransferase</keyword>
<protein>
    <submittedName>
        <fullName evidence="2">Reverse transcriptase domain-containing protein</fullName>
    </submittedName>
</protein>
<dbReference type="Gene3D" id="3.30.420.10">
    <property type="entry name" value="Ribonuclease H-like superfamily/Ribonuclease H"/>
    <property type="match status" value="1"/>
</dbReference>
<evidence type="ECO:0000256" key="1">
    <source>
        <dbReference type="SAM" id="MobiDB-lite"/>
    </source>
</evidence>
<dbReference type="GO" id="GO:0003676">
    <property type="term" value="F:nucleic acid binding"/>
    <property type="evidence" value="ECO:0007669"/>
    <property type="project" value="InterPro"/>
</dbReference>
<dbReference type="PANTHER" id="PTHR48475:SF2">
    <property type="entry name" value="RIBONUCLEASE H"/>
    <property type="match status" value="1"/>
</dbReference>